<dbReference type="SUPFAM" id="SSF50129">
    <property type="entry name" value="GroES-like"/>
    <property type="match status" value="1"/>
</dbReference>
<sequence length="1043" mass="116003">MAMAMVSLHRHRLQLRHTIALTVAIITITAYTDAGSPLQQRGWLTLRAERRVGLSENALRIMPRGGSHDASADEYEAIDESKRLVIVIDVDNTLYSERDLLLSTGQGIESQIVRNTHLFGLLHFNLTSDQCDELYNRYGSTIEGLRHTIPPDQVEHTMAKFYNEVYDPIDFSCLLGMKTNEDNDQVRSGYDHNNALQHRRALADFLKSLSRNYPVYLASNSPKAHVIRVINSMGLGGVDFSGILSPDMDCTLKQDKSYPNELIYPTKSSPHQYYKHLLERYPESTNRIILLDDSLHNLDEAKSVGIDGIHVNKPGRSLEEGLSEAIGHILPPGTVGEDKTFTFSDIKYLQAKNKVDMNAISPVVWDQLAQELALRLHDNNINVLRIADLGAGMLSMLELILLGGGEEDRKKPSLLDLIDKYLELGQKNSYPPHRITKVEYFAYESNSNLLHECKGLLVRLGFLEIEIKSQESLLIFNLPASKSEHDLEITIHLRTIDFREEKTVPSDLDVIIGCCLADLFDPTQFVLSLHRFALGCTSPPLVYLPITFVGTTRFDPAYPSAPSLERNQVIPSDTTAFHIYSDSLTSHGHNLDSNRIVDAMIDYGGSLISRGSSDWFIDPNLNRRLWDTMIYFFGISGAREMMMKYNYDASGWINRCRVHPRTIVVSNVDLLFHLQAQSRAHGVVGGHSLPRTVVGEPRQRVEVQEIQFVAPYNVTTVTKIWDHSDLSRLSPDQVEIESIYSLISSGTELKIFSGSFDSSSLDVNIKGMADKSMEYPLAYGYSLVGRVVACGSNVEDAQSLIGKLVFTFSPHSSRVIVDRDAIHIVPDGITAEDAVFFPSVETAVSLVHDANVRLGENVGVYGQGLIGLLVTSVLSMQFPPLTSSTRCFGSITTFDAIEDRLGVSSSVGATSALKPQCAEAAGPHDVSIEVSGNARALQSAIDNTCNNGRIIVGSWYGNKDVSLKLGIDFHRSDKTIMASQVSTITPALAGLWSKDRRFSLTWAVVKSLQPSRLITKYVPLDEAQQVYEQLDRGEERVVCFKYD</sequence>
<evidence type="ECO:0000256" key="2">
    <source>
        <dbReference type="ARBA" id="ARBA00008072"/>
    </source>
</evidence>
<dbReference type="Gene3D" id="3.40.50.720">
    <property type="entry name" value="NAD(P)-binding Rossmann-like Domain"/>
    <property type="match status" value="1"/>
</dbReference>
<dbReference type="InterPro" id="IPR036291">
    <property type="entry name" value="NAD(P)-bd_dom_sf"/>
</dbReference>
<comment type="caution">
    <text evidence="6">The sequence shown here is derived from an EMBL/GenBank/DDBJ whole genome shotgun (WGS) entry which is preliminary data.</text>
</comment>
<evidence type="ECO:0000256" key="1">
    <source>
        <dbReference type="ARBA" id="ARBA00001947"/>
    </source>
</evidence>
<evidence type="ECO:0000313" key="7">
    <source>
        <dbReference type="Proteomes" id="UP001530293"/>
    </source>
</evidence>
<evidence type="ECO:0000313" key="6">
    <source>
        <dbReference type="EMBL" id="KAL3758578.1"/>
    </source>
</evidence>
<keyword evidence="4" id="KW-0862">Zinc</keyword>
<name>A0ABD3M4C3_9STRA</name>
<accession>A0ABD3M4C3</accession>
<dbReference type="GO" id="GO:0046872">
    <property type="term" value="F:metal ion binding"/>
    <property type="evidence" value="ECO:0007669"/>
    <property type="project" value="UniProtKB-KW"/>
</dbReference>
<protein>
    <submittedName>
        <fullName evidence="6">Uncharacterized protein</fullName>
    </submittedName>
</protein>
<dbReference type="Proteomes" id="UP001530293">
    <property type="component" value="Unassembled WGS sequence"/>
</dbReference>
<comment type="similarity">
    <text evidence="2">Belongs to the zinc-containing alcohol dehydrogenase family.</text>
</comment>
<dbReference type="InterPro" id="IPR011032">
    <property type="entry name" value="GroES-like_sf"/>
</dbReference>
<keyword evidence="3" id="KW-0479">Metal-binding</keyword>
<proteinExistence type="inferred from homology"/>
<dbReference type="InterPro" id="IPR023214">
    <property type="entry name" value="HAD_sf"/>
</dbReference>
<gene>
    <name evidence="6" type="ORF">ACHAWU_008332</name>
</gene>
<organism evidence="6 7">
    <name type="scientific">Discostella pseudostelligera</name>
    <dbReference type="NCBI Taxonomy" id="259834"/>
    <lineage>
        <taxon>Eukaryota</taxon>
        <taxon>Sar</taxon>
        <taxon>Stramenopiles</taxon>
        <taxon>Ochrophyta</taxon>
        <taxon>Bacillariophyta</taxon>
        <taxon>Coscinodiscophyceae</taxon>
        <taxon>Thalassiosirophycidae</taxon>
        <taxon>Stephanodiscales</taxon>
        <taxon>Stephanodiscaceae</taxon>
        <taxon>Discostella</taxon>
    </lineage>
</organism>
<dbReference type="InterPro" id="IPR036412">
    <property type="entry name" value="HAD-like_sf"/>
</dbReference>
<dbReference type="PANTHER" id="PTHR43350">
    <property type="entry name" value="NAD-DEPENDENT ALCOHOL DEHYDROGENASE"/>
    <property type="match status" value="1"/>
</dbReference>
<dbReference type="SUPFAM" id="SSF51735">
    <property type="entry name" value="NAD(P)-binding Rossmann-fold domains"/>
    <property type="match status" value="1"/>
</dbReference>
<keyword evidence="7" id="KW-1185">Reference proteome</keyword>
<evidence type="ECO:0000256" key="4">
    <source>
        <dbReference type="ARBA" id="ARBA00022833"/>
    </source>
</evidence>
<dbReference type="GO" id="GO:0016491">
    <property type="term" value="F:oxidoreductase activity"/>
    <property type="evidence" value="ECO:0007669"/>
    <property type="project" value="UniProtKB-KW"/>
</dbReference>
<dbReference type="CDD" id="cd08255">
    <property type="entry name" value="2-desacetyl-2-hydroxyethyl_bacteriochlorophyllide_like"/>
    <property type="match status" value="1"/>
</dbReference>
<dbReference type="AlphaFoldDB" id="A0ABD3M4C3"/>
<dbReference type="EMBL" id="JALLBG020000228">
    <property type="protein sequence ID" value="KAL3758578.1"/>
    <property type="molecule type" value="Genomic_DNA"/>
</dbReference>
<evidence type="ECO:0000256" key="3">
    <source>
        <dbReference type="ARBA" id="ARBA00022723"/>
    </source>
</evidence>
<dbReference type="SUPFAM" id="SSF56784">
    <property type="entry name" value="HAD-like"/>
    <property type="match status" value="1"/>
</dbReference>
<dbReference type="Gene3D" id="3.90.180.10">
    <property type="entry name" value="Medium-chain alcohol dehydrogenases, catalytic domain"/>
    <property type="match status" value="1"/>
</dbReference>
<keyword evidence="5" id="KW-0560">Oxidoreductase</keyword>
<comment type="cofactor">
    <cofactor evidence="1">
        <name>Zn(2+)</name>
        <dbReference type="ChEBI" id="CHEBI:29105"/>
    </cofactor>
</comment>
<evidence type="ECO:0000256" key="5">
    <source>
        <dbReference type="ARBA" id="ARBA00023002"/>
    </source>
</evidence>
<dbReference type="PANTHER" id="PTHR43350:SF19">
    <property type="entry name" value="D-GULOSIDE 3-DEHYDROGENASE"/>
    <property type="match status" value="1"/>
</dbReference>
<reference evidence="6 7" key="1">
    <citation type="submission" date="2024-10" db="EMBL/GenBank/DDBJ databases">
        <title>Updated reference genomes for cyclostephanoid diatoms.</title>
        <authorList>
            <person name="Roberts W.R."/>
            <person name="Alverson A.J."/>
        </authorList>
    </citation>
    <scope>NUCLEOTIDE SEQUENCE [LARGE SCALE GENOMIC DNA]</scope>
    <source>
        <strain evidence="6 7">AJA232-27</strain>
    </source>
</reference>
<dbReference type="Gene3D" id="3.40.50.1000">
    <property type="entry name" value="HAD superfamily/HAD-like"/>
    <property type="match status" value="1"/>
</dbReference>